<organism evidence="11 12">
    <name type="scientific">Gracilimonas mengyeensis</name>
    <dbReference type="NCBI Taxonomy" id="1302730"/>
    <lineage>
        <taxon>Bacteria</taxon>
        <taxon>Pseudomonadati</taxon>
        <taxon>Balneolota</taxon>
        <taxon>Balneolia</taxon>
        <taxon>Balneolales</taxon>
        <taxon>Balneolaceae</taxon>
        <taxon>Gracilimonas</taxon>
    </lineage>
</organism>
<dbReference type="PANTHER" id="PTHR10590:SF4">
    <property type="entry name" value="SOLUTE CARRIER FAMILY 28 MEMBER 3"/>
    <property type="match status" value="1"/>
</dbReference>
<evidence type="ECO:0000256" key="5">
    <source>
        <dbReference type="ARBA" id="ARBA00022989"/>
    </source>
</evidence>
<dbReference type="Pfam" id="PF01773">
    <property type="entry name" value="Nucleos_tra2_N"/>
    <property type="match status" value="1"/>
</dbReference>
<protein>
    <submittedName>
        <fullName evidence="11">Concentrative nucleoside transporter, CNT family</fullName>
    </submittedName>
</protein>
<reference evidence="11 12" key="1">
    <citation type="submission" date="2017-05" db="EMBL/GenBank/DDBJ databases">
        <authorList>
            <person name="Varghese N."/>
            <person name="Submissions S."/>
        </authorList>
    </citation>
    <scope>NUCLEOTIDE SEQUENCE [LARGE SCALE GENOMIC DNA]</scope>
    <source>
        <strain evidence="11 12">DSM 21985</strain>
    </source>
</reference>
<evidence type="ECO:0000259" key="8">
    <source>
        <dbReference type="Pfam" id="PF01773"/>
    </source>
</evidence>
<evidence type="ECO:0000256" key="7">
    <source>
        <dbReference type="SAM" id="Phobius"/>
    </source>
</evidence>
<dbReference type="Pfam" id="PF07662">
    <property type="entry name" value="Nucleos_tra2_C"/>
    <property type="match status" value="1"/>
</dbReference>
<evidence type="ECO:0000256" key="1">
    <source>
        <dbReference type="ARBA" id="ARBA00004651"/>
    </source>
</evidence>
<dbReference type="AlphaFoldDB" id="A0A521AK85"/>
<dbReference type="GO" id="GO:0005886">
    <property type="term" value="C:plasma membrane"/>
    <property type="evidence" value="ECO:0007669"/>
    <property type="project" value="UniProtKB-SubCell"/>
</dbReference>
<dbReference type="GO" id="GO:0005337">
    <property type="term" value="F:nucleoside transmembrane transporter activity"/>
    <property type="evidence" value="ECO:0007669"/>
    <property type="project" value="InterPro"/>
</dbReference>
<evidence type="ECO:0000256" key="2">
    <source>
        <dbReference type="ARBA" id="ARBA00009033"/>
    </source>
</evidence>
<feature type="transmembrane region" description="Helical" evidence="7">
    <location>
        <begin position="6"/>
        <end position="22"/>
    </location>
</feature>
<feature type="domain" description="Nucleoside transporter/FeoB GTPase Gate" evidence="10">
    <location>
        <begin position="106"/>
        <end position="206"/>
    </location>
</feature>
<dbReference type="InterPro" id="IPR011657">
    <property type="entry name" value="CNT_C_dom"/>
</dbReference>
<feature type="transmembrane region" description="Helical" evidence="7">
    <location>
        <begin position="181"/>
        <end position="206"/>
    </location>
</feature>
<comment type="similarity">
    <text evidence="2">Belongs to the concentrative nucleoside transporter (CNT) (TC 2.A.41) family.</text>
</comment>
<feature type="transmembrane region" description="Helical" evidence="7">
    <location>
        <begin position="382"/>
        <end position="409"/>
    </location>
</feature>
<evidence type="ECO:0000256" key="3">
    <source>
        <dbReference type="ARBA" id="ARBA00022475"/>
    </source>
</evidence>
<keyword evidence="6 7" id="KW-0472">Membrane</keyword>
<keyword evidence="3" id="KW-1003">Cell membrane</keyword>
<dbReference type="EMBL" id="FXTP01000001">
    <property type="protein sequence ID" value="SMO35216.1"/>
    <property type="molecule type" value="Genomic_DNA"/>
</dbReference>
<accession>A0A521AK85</accession>
<dbReference type="GO" id="GO:0015293">
    <property type="term" value="F:symporter activity"/>
    <property type="evidence" value="ECO:0007669"/>
    <property type="project" value="TreeGrafter"/>
</dbReference>
<evidence type="ECO:0000259" key="10">
    <source>
        <dbReference type="Pfam" id="PF07670"/>
    </source>
</evidence>
<feature type="transmembrane region" description="Helical" evidence="7">
    <location>
        <begin position="283"/>
        <end position="305"/>
    </location>
</feature>
<comment type="subcellular location">
    <subcellularLocation>
        <location evidence="1">Cell membrane</location>
        <topology evidence="1">Multi-pass membrane protein</topology>
    </subcellularLocation>
</comment>
<dbReference type="PANTHER" id="PTHR10590">
    <property type="entry name" value="SODIUM/NUCLEOSIDE COTRANSPORTER"/>
    <property type="match status" value="1"/>
</dbReference>
<gene>
    <name evidence="11" type="ORF">SAMN06265219_101203</name>
</gene>
<feature type="domain" description="Concentrative nucleoside transporter N-terminal" evidence="8">
    <location>
        <begin position="8"/>
        <end position="91"/>
    </location>
</feature>
<dbReference type="InterPro" id="IPR002668">
    <property type="entry name" value="CNT_N_dom"/>
</dbReference>
<name>A0A521AK85_9BACT</name>
<dbReference type="RefSeq" id="WP_142452724.1">
    <property type="nucleotide sequence ID" value="NZ_FXTP01000001.1"/>
</dbReference>
<feature type="domain" description="Concentrative nucleoside transporter C-terminal" evidence="9">
    <location>
        <begin position="227"/>
        <end position="439"/>
    </location>
</feature>
<feature type="transmembrane region" description="Helical" evidence="7">
    <location>
        <begin position="34"/>
        <end position="57"/>
    </location>
</feature>
<sequence length="442" mass="46388">MDIVRGIIGIVSILGLAIIFSNNRKNIDWKLVGIGIGIQFILAIFILKADVLAGFWAPLGWPMLLFQKIASFFVVVLDYTTEGASFIFGRLGHGPEHPDSLGVFFAFQVLPTIVFFASLTAILYHYGILQFVVKMVSKGMQKLLGTSGAETLSVVSNIFVGQTEAPLVVEPFIKKMTKSELMVVMTGGMATIAGGVMAAYVAMLGTPFAEANGLEIAAAQQLFAERLLGASLMAAPAALVIAKILYPEDSEPVTKGDVSMKVEKTDANGIDAAATGAGTGLQLALNVGAMLLAFIALLAMFNGILGWGSDITGITGLLGESLTIEMVLGWIFAPIAWLIGVPWADAVNMGSLLGTKIVLNEFVAYLKLAEEVTAANISPKTIAMATFALCGFANFSSIAIQIGGIGGLAPSRKSDLAKFGIKAVFAGTLANLMTAAFAGMLF</sequence>
<dbReference type="InterPro" id="IPR011642">
    <property type="entry name" value="Gate_dom"/>
</dbReference>
<feature type="transmembrane region" description="Helical" evidence="7">
    <location>
        <begin position="421"/>
        <end position="441"/>
    </location>
</feature>
<dbReference type="Pfam" id="PF07670">
    <property type="entry name" value="Gate"/>
    <property type="match status" value="1"/>
</dbReference>
<feature type="transmembrane region" description="Helical" evidence="7">
    <location>
        <begin position="101"/>
        <end position="126"/>
    </location>
</feature>
<evidence type="ECO:0000259" key="9">
    <source>
        <dbReference type="Pfam" id="PF07662"/>
    </source>
</evidence>
<proteinExistence type="inferred from homology"/>
<dbReference type="OrthoDB" id="9766455at2"/>
<feature type="transmembrane region" description="Helical" evidence="7">
    <location>
        <begin position="317"/>
        <end position="339"/>
    </location>
</feature>
<dbReference type="InterPro" id="IPR008276">
    <property type="entry name" value="C_nuclsd_transpt"/>
</dbReference>
<evidence type="ECO:0000256" key="4">
    <source>
        <dbReference type="ARBA" id="ARBA00022692"/>
    </source>
</evidence>
<keyword evidence="12" id="KW-1185">Reference proteome</keyword>
<keyword evidence="4 7" id="KW-0812">Transmembrane</keyword>
<keyword evidence="5 7" id="KW-1133">Transmembrane helix</keyword>
<evidence type="ECO:0000313" key="12">
    <source>
        <dbReference type="Proteomes" id="UP000317557"/>
    </source>
</evidence>
<dbReference type="Proteomes" id="UP000317557">
    <property type="component" value="Unassembled WGS sequence"/>
</dbReference>
<feature type="transmembrane region" description="Helical" evidence="7">
    <location>
        <begin position="69"/>
        <end position="89"/>
    </location>
</feature>
<evidence type="ECO:0000313" key="11">
    <source>
        <dbReference type="EMBL" id="SMO35216.1"/>
    </source>
</evidence>
<evidence type="ECO:0000256" key="6">
    <source>
        <dbReference type="ARBA" id="ARBA00023136"/>
    </source>
</evidence>